<dbReference type="AlphaFoldDB" id="A0A317CJ71"/>
<evidence type="ECO:0000313" key="1">
    <source>
        <dbReference type="EMBL" id="PWQ98604.1"/>
    </source>
</evidence>
<dbReference type="PANTHER" id="PTHR11220">
    <property type="entry name" value="HEME-BINDING PROTEIN-RELATED"/>
    <property type="match status" value="1"/>
</dbReference>
<dbReference type="Gene3D" id="3.20.80.10">
    <property type="entry name" value="Regulatory factor, effector binding domain"/>
    <property type="match status" value="1"/>
</dbReference>
<keyword evidence="2" id="KW-1185">Reference proteome</keyword>
<accession>A0A317CJ71</accession>
<organism evidence="1 2">
    <name type="scientific">Leucothrix pacifica</name>
    <dbReference type="NCBI Taxonomy" id="1247513"/>
    <lineage>
        <taxon>Bacteria</taxon>
        <taxon>Pseudomonadati</taxon>
        <taxon>Pseudomonadota</taxon>
        <taxon>Gammaproteobacteria</taxon>
        <taxon>Thiotrichales</taxon>
        <taxon>Thiotrichaceae</taxon>
        <taxon>Leucothrix</taxon>
    </lineage>
</organism>
<dbReference type="InterPro" id="IPR006917">
    <property type="entry name" value="SOUL_heme-bd"/>
</dbReference>
<evidence type="ECO:0008006" key="3">
    <source>
        <dbReference type="Google" id="ProtNLM"/>
    </source>
</evidence>
<protein>
    <recommendedName>
        <fullName evidence="3">Heme-binding protein</fullName>
    </recommendedName>
</protein>
<comment type="caution">
    <text evidence="1">The sequence shown here is derived from an EMBL/GenBank/DDBJ whole genome shotgun (WGS) entry which is preliminary data.</text>
</comment>
<dbReference type="SUPFAM" id="SSF55136">
    <property type="entry name" value="Probable bacterial effector-binding domain"/>
    <property type="match status" value="1"/>
</dbReference>
<dbReference type="PANTHER" id="PTHR11220:SF1">
    <property type="entry name" value="HEME-BINDING PROTEIN 2"/>
    <property type="match status" value="1"/>
</dbReference>
<gene>
    <name evidence="1" type="ORF">DKW60_07645</name>
</gene>
<evidence type="ECO:0000313" key="2">
    <source>
        <dbReference type="Proteomes" id="UP000245539"/>
    </source>
</evidence>
<name>A0A317CJ71_9GAMM</name>
<reference evidence="1 2" key="1">
    <citation type="submission" date="2018-05" db="EMBL/GenBank/DDBJ databases">
        <title>Leucothrix arctica sp. nov., isolated from Arctic seawater.</title>
        <authorList>
            <person name="Choi A."/>
            <person name="Baek K."/>
        </authorList>
    </citation>
    <scope>NUCLEOTIDE SEQUENCE [LARGE SCALE GENOMIC DNA]</scope>
    <source>
        <strain evidence="1 2">JCM 18388</strain>
    </source>
</reference>
<dbReference type="PROSITE" id="PS51257">
    <property type="entry name" value="PROKAR_LIPOPROTEIN"/>
    <property type="match status" value="1"/>
</dbReference>
<dbReference type="InterPro" id="IPR011256">
    <property type="entry name" value="Reg_factor_effector_dom_sf"/>
</dbReference>
<dbReference type="Proteomes" id="UP000245539">
    <property type="component" value="Unassembled WGS sequence"/>
</dbReference>
<dbReference type="EMBL" id="QGKM01000015">
    <property type="protein sequence ID" value="PWQ98604.1"/>
    <property type="molecule type" value="Genomic_DNA"/>
</dbReference>
<sequence length="210" mass="23410">MIMKNLLIVAMTSVLVGGCSFLGQRTGEEALYSTLAVDENFEIRLYEPLIIAQVASEGSYMAATRAGYQRLTDYVSGSNLAGQTISVNPPITVSAGSKKPKVELTVPYYEEYLDGTWLTSVAMPESYTLKTLPIPSDSGITFKVLPRMKVAVISYMGYRSERMISKKADMLTQWVNQNDLKPRSAARSVIYDSPWTVPMLRRHEIHINVE</sequence>
<proteinExistence type="predicted"/>
<dbReference type="OrthoDB" id="2156220at2"/>
<dbReference type="Pfam" id="PF04832">
    <property type="entry name" value="SOUL"/>
    <property type="match status" value="1"/>
</dbReference>